<reference evidence="3 4" key="1">
    <citation type="submission" date="2015-11" db="EMBL/GenBank/DDBJ databases">
        <title>Genome sequences of Lysobacter enzymogenes strain C3 and Lysobacter antibioticus ATCC 29479.</title>
        <authorList>
            <person name="Kobayashi D.Y."/>
        </authorList>
    </citation>
    <scope>NUCLEOTIDE SEQUENCE [LARGE SCALE GENOMIC DNA]</scope>
    <source>
        <strain evidence="3 4">C3</strain>
    </source>
</reference>
<proteinExistence type="predicted"/>
<dbReference type="STRING" id="69.GLE_4430"/>
<keyword evidence="1" id="KW-0472">Membrane</keyword>
<evidence type="ECO:0000259" key="2">
    <source>
        <dbReference type="Pfam" id="PF13387"/>
    </source>
</evidence>
<feature type="transmembrane region" description="Helical" evidence="1">
    <location>
        <begin position="81"/>
        <end position="99"/>
    </location>
</feature>
<dbReference type="InterPro" id="IPR025178">
    <property type="entry name" value="Lnb_N"/>
</dbReference>
<keyword evidence="1" id="KW-1133">Transmembrane helix</keyword>
<dbReference type="KEGG" id="lez:GLE_4430"/>
<dbReference type="EMBL" id="CP013140">
    <property type="protein sequence ID" value="ALN59771.1"/>
    <property type="molecule type" value="Genomic_DNA"/>
</dbReference>
<organism evidence="3 4">
    <name type="scientific">Lysobacter enzymogenes</name>
    <dbReference type="NCBI Taxonomy" id="69"/>
    <lineage>
        <taxon>Bacteria</taxon>
        <taxon>Pseudomonadati</taxon>
        <taxon>Pseudomonadota</taxon>
        <taxon>Gammaproteobacteria</taxon>
        <taxon>Lysobacterales</taxon>
        <taxon>Lysobacteraceae</taxon>
        <taxon>Lysobacter</taxon>
    </lineage>
</organism>
<evidence type="ECO:0000256" key="1">
    <source>
        <dbReference type="SAM" id="Phobius"/>
    </source>
</evidence>
<accession>A0A0S2DM14</accession>
<protein>
    <recommendedName>
        <fullName evidence="2">Lnb N-terminal periplasmic domain-containing protein</fullName>
    </recommendedName>
</protein>
<feature type="transmembrane region" description="Helical" evidence="1">
    <location>
        <begin position="48"/>
        <end position="69"/>
    </location>
</feature>
<keyword evidence="1" id="KW-0812">Transmembrane</keyword>
<feature type="domain" description="Lnb N-terminal periplasmic" evidence="2">
    <location>
        <begin position="140"/>
        <end position="296"/>
    </location>
</feature>
<evidence type="ECO:0000313" key="4">
    <source>
        <dbReference type="Proteomes" id="UP000061569"/>
    </source>
</evidence>
<dbReference type="AlphaFoldDB" id="A0A0S2DM14"/>
<evidence type="ECO:0000313" key="3">
    <source>
        <dbReference type="EMBL" id="ALN59771.1"/>
    </source>
</evidence>
<feature type="transmembrane region" description="Helical" evidence="1">
    <location>
        <begin position="21"/>
        <end position="42"/>
    </location>
</feature>
<dbReference type="PATRIC" id="fig|69.6.peg.4367"/>
<name>A0A0S2DM14_LYSEN</name>
<dbReference type="Proteomes" id="UP000061569">
    <property type="component" value="Chromosome"/>
</dbReference>
<gene>
    <name evidence="3" type="ORF">GLE_4430</name>
</gene>
<sequence length="359" mass="39812">MPAEDIPPAPSAGRRWLRIAAMGLAALAILAVAAWGAGLIAFQFPGAALLRNGLIVLWCLLGVAACVALPWRRRGAARRPALIAFAAGFAALLAWWSAIAPSQDRDWADDVARQFDAQVRGDRVVLHNVRNFQWRSESDYTPRWETREYDLSRLSSADLVLSYWMGPDIAHTLVSFGFDDGQRLVFSLEIRKQRGESFSALGGFFRRFEQVLVAADERDIVRTRSNARGEDVYLYRLNVPPRTLRPMFLGFLAKADALRRAPSFYNTLTSNCTTVVFEIARHVVPDLPLDYRLLAAGHFAEYVYDQGGLTPGYSYAQLHERGYVNPRARSIPADAADADAYSRAIRRGVPGIAAAETAP</sequence>
<dbReference type="Pfam" id="PF13387">
    <property type="entry name" value="Lnb_N"/>
    <property type="match status" value="1"/>
</dbReference>